<dbReference type="PANTHER" id="PTHR35689">
    <property type="entry name" value="EARLY ENDOSOME ANTIGEN"/>
    <property type="match status" value="1"/>
</dbReference>
<name>A0A0A0LNW1_CUCSA</name>
<accession>A0A0A0LNW1</accession>
<dbReference type="EMBL" id="CM002923">
    <property type="protein sequence ID" value="KGN62714.1"/>
    <property type="molecule type" value="Genomic_DNA"/>
</dbReference>
<protein>
    <submittedName>
        <fullName evidence="3">Uncharacterized protein</fullName>
    </submittedName>
</protein>
<reference evidence="3 4" key="4">
    <citation type="journal article" date="2011" name="BMC Genomics">
        <title>RNA-Seq improves annotation of protein-coding genes in the cucumber genome.</title>
        <authorList>
            <person name="Li Z."/>
            <person name="Zhang Z."/>
            <person name="Yan P."/>
            <person name="Huang S."/>
            <person name="Fei Z."/>
            <person name="Lin K."/>
        </authorList>
    </citation>
    <scope>NUCLEOTIDE SEQUENCE [LARGE SCALE GENOMIC DNA]</scope>
    <source>
        <strain evidence="4">cv. 9930</strain>
    </source>
</reference>
<evidence type="ECO:0000256" key="1">
    <source>
        <dbReference type="SAM" id="Coils"/>
    </source>
</evidence>
<sequence>MEEALIESALSKLMGKVDTSIGKLFLLSNIKDESCRRLLHLSQSLSPPTLSALALAATVKSLEKDNQQLKRLLHTTKGEVKLLSNQIGYLIEEQTTPYHNINGGGIPKPPAGSSSVKVREKKRPLLED</sequence>
<keyword evidence="1" id="KW-0175">Coiled coil</keyword>
<evidence type="ECO:0000256" key="2">
    <source>
        <dbReference type="SAM" id="MobiDB-lite"/>
    </source>
</evidence>
<gene>
    <name evidence="3" type="ORF">Csa_2G369160</name>
</gene>
<dbReference type="AlphaFoldDB" id="A0A0A0LNW1"/>
<reference evidence="3 4" key="1">
    <citation type="journal article" date="2009" name="Nat. Genet.">
        <title>The genome of the cucumber, Cucumis sativus L.</title>
        <authorList>
            <person name="Huang S."/>
            <person name="Li R."/>
            <person name="Zhang Z."/>
            <person name="Li L."/>
            <person name="Gu X."/>
            <person name="Fan W."/>
            <person name="Lucas W.J."/>
            <person name="Wang X."/>
            <person name="Xie B."/>
            <person name="Ni P."/>
            <person name="Ren Y."/>
            <person name="Zhu H."/>
            <person name="Li J."/>
            <person name="Lin K."/>
            <person name="Jin W."/>
            <person name="Fei Z."/>
            <person name="Li G."/>
            <person name="Staub J."/>
            <person name="Kilian A."/>
            <person name="van der Vossen E.A."/>
            <person name="Wu Y."/>
            <person name="Guo J."/>
            <person name="He J."/>
            <person name="Jia Z."/>
            <person name="Ren Y."/>
            <person name="Tian G."/>
            <person name="Lu Y."/>
            <person name="Ruan J."/>
            <person name="Qian W."/>
            <person name="Wang M."/>
            <person name="Huang Q."/>
            <person name="Li B."/>
            <person name="Xuan Z."/>
            <person name="Cao J."/>
            <person name="Asan"/>
            <person name="Wu Z."/>
            <person name="Zhang J."/>
            <person name="Cai Q."/>
            <person name="Bai Y."/>
            <person name="Zhao B."/>
            <person name="Han Y."/>
            <person name="Li Y."/>
            <person name="Li X."/>
            <person name="Wang S."/>
            <person name="Shi Q."/>
            <person name="Liu S."/>
            <person name="Cho W.K."/>
            <person name="Kim J.Y."/>
            <person name="Xu Y."/>
            <person name="Heller-Uszynska K."/>
            <person name="Miao H."/>
            <person name="Cheng Z."/>
            <person name="Zhang S."/>
            <person name="Wu J."/>
            <person name="Yang Y."/>
            <person name="Kang H."/>
            <person name="Li M."/>
            <person name="Liang H."/>
            <person name="Ren X."/>
            <person name="Shi Z."/>
            <person name="Wen M."/>
            <person name="Jian M."/>
            <person name="Yang H."/>
            <person name="Zhang G."/>
            <person name="Yang Z."/>
            <person name="Chen R."/>
            <person name="Liu S."/>
            <person name="Li J."/>
            <person name="Ma L."/>
            <person name="Liu H."/>
            <person name="Zhou Y."/>
            <person name="Zhao J."/>
            <person name="Fang X."/>
            <person name="Li G."/>
            <person name="Fang L."/>
            <person name="Li Y."/>
            <person name="Liu D."/>
            <person name="Zheng H."/>
            <person name="Zhang Y."/>
            <person name="Qin N."/>
            <person name="Li Z."/>
            <person name="Yang G."/>
            <person name="Yang S."/>
            <person name="Bolund L."/>
            <person name="Kristiansen K."/>
            <person name="Zheng H."/>
            <person name="Li S."/>
            <person name="Zhang X."/>
            <person name="Yang H."/>
            <person name="Wang J."/>
            <person name="Sun R."/>
            <person name="Zhang B."/>
            <person name="Jiang S."/>
            <person name="Wang J."/>
            <person name="Du Y."/>
            <person name="Li S."/>
        </authorList>
    </citation>
    <scope>NUCLEOTIDE SEQUENCE [LARGE SCALE GENOMIC DNA]</scope>
    <source>
        <strain evidence="4">cv. 9930</strain>
    </source>
</reference>
<feature type="region of interest" description="Disordered" evidence="2">
    <location>
        <begin position="99"/>
        <end position="128"/>
    </location>
</feature>
<organism evidence="3 4">
    <name type="scientific">Cucumis sativus</name>
    <name type="common">Cucumber</name>
    <dbReference type="NCBI Taxonomy" id="3659"/>
    <lineage>
        <taxon>Eukaryota</taxon>
        <taxon>Viridiplantae</taxon>
        <taxon>Streptophyta</taxon>
        <taxon>Embryophyta</taxon>
        <taxon>Tracheophyta</taxon>
        <taxon>Spermatophyta</taxon>
        <taxon>Magnoliopsida</taxon>
        <taxon>eudicotyledons</taxon>
        <taxon>Gunneridae</taxon>
        <taxon>Pentapetalae</taxon>
        <taxon>rosids</taxon>
        <taxon>fabids</taxon>
        <taxon>Cucurbitales</taxon>
        <taxon>Cucurbitaceae</taxon>
        <taxon>Benincaseae</taxon>
        <taxon>Cucumis</taxon>
    </lineage>
</organism>
<evidence type="ECO:0000313" key="4">
    <source>
        <dbReference type="Proteomes" id="UP000029981"/>
    </source>
</evidence>
<proteinExistence type="predicted"/>
<reference evidence="3 4" key="2">
    <citation type="journal article" date="2009" name="PLoS ONE">
        <title>An integrated genetic and cytogenetic map of the cucumber genome.</title>
        <authorList>
            <person name="Ren Y."/>
            <person name="Zhang Z."/>
            <person name="Liu J."/>
            <person name="Staub J.E."/>
            <person name="Han Y."/>
            <person name="Cheng Z."/>
            <person name="Li X."/>
            <person name="Lu J."/>
            <person name="Miao H."/>
            <person name="Kang H."/>
            <person name="Xie B."/>
            <person name="Gu X."/>
            <person name="Wang X."/>
            <person name="Du Y."/>
            <person name="Jin W."/>
            <person name="Huang S."/>
        </authorList>
    </citation>
    <scope>NUCLEOTIDE SEQUENCE [LARGE SCALE GENOMIC DNA]</scope>
    <source>
        <strain evidence="4">cv. 9930</strain>
    </source>
</reference>
<dbReference type="PANTHER" id="PTHR35689:SF1">
    <property type="entry name" value="EARLY ENDOSOME ANTIGEN"/>
    <property type="match status" value="1"/>
</dbReference>
<keyword evidence="4" id="KW-1185">Reference proteome</keyword>
<dbReference type="Gramene" id="KGN62714">
    <property type="protein sequence ID" value="KGN62714"/>
    <property type="gene ID" value="Csa_2G369160"/>
</dbReference>
<dbReference type="STRING" id="3659.A0A0A0LNW1"/>
<dbReference type="Proteomes" id="UP000029981">
    <property type="component" value="Chromosome 2"/>
</dbReference>
<feature type="coiled-coil region" evidence="1">
    <location>
        <begin position="52"/>
        <end position="86"/>
    </location>
</feature>
<reference evidence="3 4" key="3">
    <citation type="journal article" date="2010" name="BMC Genomics">
        <title>Transcriptome sequencing and comparative analysis of cucumber flowers with different sex types.</title>
        <authorList>
            <person name="Guo S."/>
            <person name="Zheng Y."/>
            <person name="Joung J.G."/>
            <person name="Liu S."/>
            <person name="Zhang Z."/>
            <person name="Crasta O.R."/>
            <person name="Sobral B.W."/>
            <person name="Xu Y."/>
            <person name="Huang S."/>
            <person name="Fei Z."/>
        </authorList>
    </citation>
    <scope>NUCLEOTIDE SEQUENCE [LARGE SCALE GENOMIC DNA]</scope>
    <source>
        <strain evidence="4">cv. 9930</strain>
    </source>
</reference>
<evidence type="ECO:0000313" key="3">
    <source>
        <dbReference type="EMBL" id="KGN62714.1"/>
    </source>
</evidence>